<protein>
    <submittedName>
        <fullName evidence="2">Predicted nucleic-acid-binding protein, contains PIN domain</fullName>
    </submittedName>
</protein>
<dbReference type="EMBL" id="OCNJ01000001">
    <property type="protein sequence ID" value="SOD91247.1"/>
    <property type="molecule type" value="Genomic_DNA"/>
</dbReference>
<dbReference type="Pfam" id="PF01850">
    <property type="entry name" value="PIN"/>
    <property type="match status" value="1"/>
</dbReference>
<dbReference type="InterPro" id="IPR029060">
    <property type="entry name" value="PIN-like_dom_sf"/>
</dbReference>
<dbReference type="PANTHER" id="PTHR39664:SF2">
    <property type="entry name" value="NUCLEIC ACID-BINDING PROTEIN, CONTAINING PIN DOMAIN-RELATED"/>
    <property type="match status" value="1"/>
</dbReference>
<reference evidence="2 3" key="1">
    <citation type="submission" date="2017-09" db="EMBL/GenBank/DDBJ databases">
        <authorList>
            <person name="Ehlers B."/>
            <person name="Leendertz F.H."/>
        </authorList>
    </citation>
    <scope>NUCLEOTIDE SEQUENCE [LARGE SCALE GENOMIC DNA]</scope>
    <source>
        <strain evidence="2 3">USBA 140</strain>
    </source>
</reference>
<dbReference type="SUPFAM" id="SSF88723">
    <property type="entry name" value="PIN domain-like"/>
    <property type="match status" value="1"/>
</dbReference>
<dbReference type="InterPro" id="IPR002716">
    <property type="entry name" value="PIN_dom"/>
</dbReference>
<evidence type="ECO:0000259" key="1">
    <source>
        <dbReference type="Pfam" id="PF01850"/>
    </source>
</evidence>
<evidence type="ECO:0000313" key="2">
    <source>
        <dbReference type="EMBL" id="SOD91247.1"/>
    </source>
</evidence>
<accession>A0A286G6R6</accession>
<sequence length="132" mass="14456">MLSADTNVLLRYVLKDDEAQFDVVKPLLEGDEPFFISNIVFCELVWTLRRAYKIPKRDVAAVVRTLVGMDSTRCDDDAVGVALAFMDAGGDFADAMVAVEAGRAGAACLYTFDRGFARRADPAVCRVELLEA</sequence>
<organism evidence="2 3">
    <name type="scientific">Caenispirillum bisanense</name>
    <dbReference type="NCBI Taxonomy" id="414052"/>
    <lineage>
        <taxon>Bacteria</taxon>
        <taxon>Pseudomonadati</taxon>
        <taxon>Pseudomonadota</taxon>
        <taxon>Alphaproteobacteria</taxon>
        <taxon>Rhodospirillales</taxon>
        <taxon>Novispirillaceae</taxon>
        <taxon>Caenispirillum</taxon>
    </lineage>
</organism>
<feature type="domain" description="PIN" evidence="1">
    <location>
        <begin position="5"/>
        <end position="120"/>
    </location>
</feature>
<proteinExistence type="predicted"/>
<dbReference type="CDD" id="cd18683">
    <property type="entry name" value="PIN_VapC-like"/>
    <property type="match status" value="1"/>
</dbReference>
<dbReference type="AlphaFoldDB" id="A0A286G6R6"/>
<evidence type="ECO:0000313" key="3">
    <source>
        <dbReference type="Proteomes" id="UP000219621"/>
    </source>
</evidence>
<dbReference type="RefSeq" id="WP_097277726.1">
    <property type="nucleotide sequence ID" value="NZ_OCNJ01000001.1"/>
</dbReference>
<dbReference type="OrthoDB" id="6637310at2"/>
<dbReference type="Proteomes" id="UP000219621">
    <property type="component" value="Unassembled WGS sequence"/>
</dbReference>
<gene>
    <name evidence="2" type="ORF">SAMN05421508_101876</name>
</gene>
<keyword evidence="3" id="KW-1185">Reference proteome</keyword>
<name>A0A286G6R6_9PROT</name>
<dbReference type="PANTHER" id="PTHR39664">
    <property type="match status" value="1"/>
</dbReference>
<dbReference type="Gene3D" id="3.40.50.1010">
    <property type="entry name" value="5'-nuclease"/>
    <property type="match status" value="1"/>
</dbReference>